<evidence type="ECO:0000256" key="16">
    <source>
        <dbReference type="ARBA" id="ARBA00023328"/>
    </source>
</evidence>
<feature type="domain" description="Inner centromere protein ARK-binding" evidence="18">
    <location>
        <begin position="637"/>
        <end position="693"/>
    </location>
</feature>
<feature type="region of interest" description="Disordered" evidence="17">
    <location>
        <begin position="47"/>
        <end position="100"/>
    </location>
</feature>
<evidence type="ECO:0000256" key="15">
    <source>
        <dbReference type="ARBA" id="ARBA00023306"/>
    </source>
</evidence>
<dbReference type="Ensembl" id="ENSSPUT00000006478.1">
    <property type="protein sequence ID" value="ENSSPUP00000006087.1"/>
    <property type="gene ID" value="ENSSPUG00000004642.1"/>
</dbReference>
<sequence length="720" mass="81783">MGSAVGSIDLLERCNRKLSEFVQNVDNRDFVWLREIHEEAIKMFSSNVNDEPQLMPKTPSQKNRRKKKRSSIQDNNNTARKRLSRRRDNSQKASSKRFSQRLQDKEDLEIIRAIVENGAPIRLTRSRVTLLAAQSALSKKPVKGRVPLVEISVNERHSAELQLKKSLTQAIEKDSSIICLSSDDESTIKAHVIKSQPASTVSLLVIPETPEAKRAREGRGASKLKIAKKTIVNEESADQEEVVSALEPETSQGPETELSQHLKDGTGTPTGSKSNRRSVRRSLIGRTSMNRRTSLATRFSLASKRESMIRESVRKRKSARKSSLATGRVGCKFQKFETVLLCYPTEPSPIMPHENGGTWHGRPHSARSPADASGLPSGNGVGEITLLQEKLQLLYRWHLPEAVPHLRRRKPSYKKAVGDLYDGQHTEDNEFCSRKKTPSPLCPASKVVRPFKTFLHTVQKNQLLMTPSSVGRSSVMKSFIKHNTPIRTDPKAKERQRLENLRKKQEAEQQRKQKLEEEKRRRLEEMKIARIVCARERVEQMEEEKKRRIEQNLAQHDEKSEKVREERMAEEKVRKKAAARKVEEAEARRRQEEEARKQKALKLVSMNSPACNSYQMTPQGPKRPKIPSIDPDNYGMDLNSDDSTDDESNPRKAIPAWASGAQLSQAVIHQYYKPPNVDALFGVIKSPKLENIFYKNKPRYFKRTSSAVWNSPATTPRSGG</sequence>
<keyword evidence="9" id="KW-0493">Microtubule</keyword>
<reference evidence="20" key="1">
    <citation type="submission" date="2025-08" db="UniProtKB">
        <authorList>
            <consortium name="Ensembl"/>
        </authorList>
    </citation>
    <scope>IDENTIFICATION</scope>
</reference>
<evidence type="ECO:0000256" key="7">
    <source>
        <dbReference type="ARBA" id="ARBA00022490"/>
    </source>
</evidence>
<evidence type="ECO:0000256" key="12">
    <source>
        <dbReference type="ARBA" id="ARBA00022838"/>
    </source>
</evidence>
<name>A0A8D0L430_SPHPU</name>
<dbReference type="GO" id="GO:0030496">
    <property type="term" value="C:midbody"/>
    <property type="evidence" value="ECO:0007669"/>
    <property type="project" value="UniProtKB-SubCell"/>
</dbReference>
<dbReference type="AlphaFoldDB" id="A0A8D0L430"/>
<gene>
    <name evidence="20" type="primary">INCENP</name>
</gene>
<dbReference type="Gene3D" id="1.20.5.3600">
    <property type="match status" value="1"/>
</dbReference>
<keyword evidence="13" id="KW-0206">Cytoskeleton</keyword>
<evidence type="ECO:0000313" key="20">
    <source>
        <dbReference type="Ensembl" id="ENSSPUP00000006087.1"/>
    </source>
</evidence>
<dbReference type="InterPro" id="IPR005635">
    <property type="entry name" value="Inner_centromere_prot_ARK-bd"/>
</dbReference>
<evidence type="ECO:0000256" key="1">
    <source>
        <dbReference type="ARBA" id="ARBA00004123"/>
    </source>
</evidence>
<keyword evidence="7" id="KW-0963">Cytoplasm</keyword>
<evidence type="ECO:0000256" key="2">
    <source>
        <dbReference type="ARBA" id="ARBA00004186"/>
    </source>
</evidence>
<feature type="domain" description="Chromosome passenger complex (CPC) protein INCENP N-terminal" evidence="19">
    <location>
        <begin position="6"/>
        <end position="40"/>
    </location>
</feature>
<dbReference type="PANTHER" id="PTHR13142:SF1">
    <property type="entry name" value="INNER CENTROMERE PROTEIN"/>
    <property type="match status" value="1"/>
</dbReference>
<keyword evidence="10" id="KW-0498">Mitosis</keyword>
<feature type="compositionally biased region" description="Basic and acidic residues" evidence="17">
    <location>
        <begin position="580"/>
        <end position="597"/>
    </location>
</feature>
<dbReference type="GO" id="GO:0032133">
    <property type="term" value="C:chromosome passenger complex"/>
    <property type="evidence" value="ECO:0007669"/>
    <property type="project" value="Ensembl"/>
</dbReference>
<dbReference type="GO" id="GO:0005874">
    <property type="term" value="C:microtubule"/>
    <property type="evidence" value="ECO:0007669"/>
    <property type="project" value="UniProtKB-KW"/>
</dbReference>
<keyword evidence="21" id="KW-1185">Reference proteome</keyword>
<dbReference type="GO" id="GO:0051257">
    <property type="term" value="P:meiotic spindle midzone assembly"/>
    <property type="evidence" value="ECO:0007669"/>
    <property type="project" value="TreeGrafter"/>
</dbReference>
<evidence type="ECO:0000256" key="13">
    <source>
        <dbReference type="ARBA" id="ARBA00023212"/>
    </source>
</evidence>
<feature type="region of interest" description="Disordered" evidence="17">
    <location>
        <begin position="610"/>
        <end position="652"/>
    </location>
</feature>
<evidence type="ECO:0000256" key="6">
    <source>
        <dbReference type="ARBA" id="ARBA00022454"/>
    </source>
</evidence>
<keyword evidence="12" id="KW-0995">Kinetochore</keyword>
<feature type="region of interest" description="Disordered" evidence="17">
    <location>
        <begin position="237"/>
        <end position="292"/>
    </location>
</feature>
<reference evidence="20" key="2">
    <citation type="submission" date="2025-09" db="UniProtKB">
        <authorList>
            <consortium name="Ensembl"/>
        </authorList>
    </citation>
    <scope>IDENTIFICATION</scope>
</reference>
<dbReference type="GO" id="GO:0000801">
    <property type="term" value="C:central element"/>
    <property type="evidence" value="ECO:0007669"/>
    <property type="project" value="Ensembl"/>
</dbReference>
<feature type="region of interest" description="Disordered" evidence="17">
    <location>
        <begin position="548"/>
        <end position="598"/>
    </location>
</feature>
<keyword evidence="11" id="KW-0159">Chromosome partition</keyword>
<organism evidence="20 21">
    <name type="scientific">Sphenodon punctatus</name>
    <name type="common">Tuatara</name>
    <name type="synonym">Hatteria punctata</name>
    <dbReference type="NCBI Taxonomy" id="8508"/>
    <lineage>
        <taxon>Eukaryota</taxon>
        <taxon>Metazoa</taxon>
        <taxon>Chordata</taxon>
        <taxon>Craniata</taxon>
        <taxon>Vertebrata</taxon>
        <taxon>Euteleostomi</taxon>
        <taxon>Lepidosauria</taxon>
        <taxon>Sphenodontia</taxon>
        <taxon>Sphenodontidae</taxon>
        <taxon>Sphenodon</taxon>
    </lineage>
</organism>
<dbReference type="InterPro" id="IPR022006">
    <property type="entry name" value="INCENP_N"/>
</dbReference>
<dbReference type="GeneTree" id="ENSGT00730000111073"/>
<evidence type="ECO:0000256" key="17">
    <source>
        <dbReference type="SAM" id="MobiDB-lite"/>
    </source>
</evidence>
<comment type="subcellular location">
    <subcellularLocation>
        <location evidence="4">Chromosome</location>
        <location evidence="4">Centromere</location>
        <location evidence="4">Kinetochore</location>
    </subcellularLocation>
    <subcellularLocation>
        <location evidence="2">Cytoplasm</location>
        <location evidence="2">Cytoskeleton</location>
        <location evidence="2">Spindle</location>
    </subcellularLocation>
    <subcellularLocation>
        <location evidence="3">Midbody</location>
    </subcellularLocation>
    <subcellularLocation>
        <location evidence="1">Nucleus</location>
    </subcellularLocation>
</comment>
<dbReference type="PANTHER" id="PTHR13142">
    <property type="entry name" value="INNER CENTROMERE PROTEIN"/>
    <property type="match status" value="1"/>
</dbReference>
<dbReference type="GO" id="GO:0016604">
    <property type="term" value="C:nuclear body"/>
    <property type="evidence" value="ECO:0007669"/>
    <property type="project" value="Ensembl"/>
</dbReference>
<dbReference type="Proteomes" id="UP000694392">
    <property type="component" value="Unplaced"/>
</dbReference>
<dbReference type="GO" id="GO:0000800">
    <property type="term" value="C:lateral element"/>
    <property type="evidence" value="ECO:0007669"/>
    <property type="project" value="Ensembl"/>
</dbReference>
<feature type="compositionally biased region" description="Basic and acidic residues" evidence="17">
    <location>
        <begin position="548"/>
        <end position="573"/>
    </location>
</feature>
<evidence type="ECO:0000256" key="4">
    <source>
        <dbReference type="ARBA" id="ARBA00004629"/>
    </source>
</evidence>
<dbReference type="GO" id="GO:0051310">
    <property type="term" value="P:metaphase chromosome alignment"/>
    <property type="evidence" value="ECO:0007669"/>
    <property type="project" value="TreeGrafter"/>
</dbReference>
<evidence type="ECO:0000259" key="19">
    <source>
        <dbReference type="Pfam" id="PF12178"/>
    </source>
</evidence>
<accession>A0A8D0L430</accession>
<evidence type="ECO:0000313" key="21">
    <source>
        <dbReference type="Proteomes" id="UP000694392"/>
    </source>
</evidence>
<evidence type="ECO:0000256" key="3">
    <source>
        <dbReference type="ARBA" id="ARBA00004214"/>
    </source>
</evidence>
<keyword evidence="15" id="KW-0131">Cell cycle</keyword>
<comment type="similarity">
    <text evidence="5">Belongs to the INCENP family.</text>
</comment>
<dbReference type="GO" id="GO:0005721">
    <property type="term" value="C:pericentric heterochromatin"/>
    <property type="evidence" value="ECO:0007669"/>
    <property type="project" value="Ensembl"/>
</dbReference>
<keyword evidence="8" id="KW-0132">Cell division</keyword>
<evidence type="ECO:0000259" key="18">
    <source>
        <dbReference type="Pfam" id="PF03941"/>
    </source>
</evidence>
<evidence type="ECO:0000256" key="9">
    <source>
        <dbReference type="ARBA" id="ARBA00022701"/>
    </source>
</evidence>
<evidence type="ECO:0000256" key="8">
    <source>
        <dbReference type="ARBA" id="ARBA00022618"/>
    </source>
</evidence>
<dbReference type="GO" id="GO:0140677">
    <property type="term" value="F:molecular function activator activity"/>
    <property type="evidence" value="ECO:0007669"/>
    <property type="project" value="Ensembl"/>
</dbReference>
<evidence type="ECO:0000256" key="11">
    <source>
        <dbReference type="ARBA" id="ARBA00022829"/>
    </source>
</evidence>
<dbReference type="Gene3D" id="6.10.250.2990">
    <property type="match status" value="1"/>
</dbReference>
<dbReference type="GO" id="GO:0005829">
    <property type="term" value="C:cytosol"/>
    <property type="evidence" value="ECO:0007669"/>
    <property type="project" value="Ensembl"/>
</dbReference>
<dbReference type="GO" id="GO:1990385">
    <property type="term" value="C:meiotic spindle midzone"/>
    <property type="evidence" value="ECO:0007669"/>
    <property type="project" value="TreeGrafter"/>
</dbReference>
<keyword evidence="16" id="KW-0137">Centromere</keyword>
<evidence type="ECO:0000256" key="14">
    <source>
        <dbReference type="ARBA" id="ARBA00023242"/>
    </source>
</evidence>
<evidence type="ECO:0000256" key="5">
    <source>
        <dbReference type="ARBA" id="ARBA00010042"/>
    </source>
</evidence>
<dbReference type="GO" id="GO:0010369">
    <property type="term" value="C:chromocenter"/>
    <property type="evidence" value="ECO:0007669"/>
    <property type="project" value="Ensembl"/>
</dbReference>
<dbReference type="GO" id="GO:0000776">
    <property type="term" value="C:kinetochore"/>
    <property type="evidence" value="ECO:0007669"/>
    <property type="project" value="UniProtKB-KW"/>
</dbReference>
<dbReference type="GO" id="GO:0000281">
    <property type="term" value="P:mitotic cytokinesis"/>
    <property type="evidence" value="ECO:0007669"/>
    <property type="project" value="Ensembl"/>
</dbReference>
<dbReference type="Pfam" id="PF12178">
    <property type="entry name" value="INCENP_N"/>
    <property type="match status" value="1"/>
</dbReference>
<keyword evidence="6" id="KW-0158">Chromosome</keyword>
<evidence type="ECO:0000256" key="10">
    <source>
        <dbReference type="ARBA" id="ARBA00022776"/>
    </source>
</evidence>
<protein>
    <submittedName>
        <fullName evidence="20">Inner centromere protein</fullName>
    </submittedName>
</protein>
<dbReference type="Pfam" id="PF03941">
    <property type="entry name" value="INCENP_ARK-bind"/>
    <property type="match status" value="1"/>
</dbReference>
<proteinExistence type="inferred from homology"/>
<feature type="region of interest" description="Disordered" evidence="17">
    <location>
        <begin position="358"/>
        <end position="377"/>
    </location>
</feature>
<keyword evidence="14" id="KW-0539">Nucleus</keyword>